<organism evidence="2 3">
    <name type="scientific">Acinetobacter johnsonii</name>
    <dbReference type="NCBI Taxonomy" id="40214"/>
    <lineage>
        <taxon>Bacteria</taxon>
        <taxon>Pseudomonadati</taxon>
        <taxon>Pseudomonadota</taxon>
        <taxon>Gammaproteobacteria</taxon>
        <taxon>Moraxellales</taxon>
        <taxon>Moraxellaceae</taxon>
        <taxon>Acinetobacter</taxon>
    </lineage>
</organism>
<name>A0A1R7QCV7_ACIJO</name>
<dbReference type="RefSeq" id="WP_087012523.1">
    <property type="nucleotide sequence ID" value="NZ_FUUY01000005.1"/>
</dbReference>
<feature type="transmembrane region" description="Helical" evidence="1">
    <location>
        <begin position="63"/>
        <end position="84"/>
    </location>
</feature>
<evidence type="ECO:0000313" key="2">
    <source>
        <dbReference type="EMBL" id="SJX22119.1"/>
    </source>
</evidence>
<dbReference type="Proteomes" id="UP000196240">
    <property type="component" value="Unassembled WGS sequence"/>
</dbReference>
<keyword evidence="1" id="KW-0812">Transmembrane</keyword>
<accession>A0A1R7QCV7</accession>
<keyword evidence="1" id="KW-1133">Transmembrane helix</keyword>
<dbReference type="EMBL" id="FUUY01000005">
    <property type="protein sequence ID" value="SJX22119.1"/>
    <property type="molecule type" value="Genomic_DNA"/>
</dbReference>
<proteinExistence type="predicted"/>
<evidence type="ECO:0000256" key="1">
    <source>
        <dbReference type="SAM" id="Phobius"/>
    </source>
</evidence>
<dbReference type="AlphaFoldDB" id="A0A1R7QCV7"/>
<gene>
    <name evidence="2" type="ORF">ACNJC6_01751</name>
</gene>
<sequence length="90" mass="9829">MENKELLLSVAEKPKLSTAAHLMAGWPLFLVMIGGAIGGALAVVAYVINRKIYLSQLSNMQKVLANLLCGMSAISLWWFIATWLQGYMGT</sequence>
<feature type="transmembrane region" description="Helical" evidence="1">
    <location>
        <begin position="24"/>
        <end position="48"/>
    </location>
</feature>
<protein>
    <submittedName>
        <fullName evidence="2">Uncharacterized protein</fullName>
    </submittedName>
</protein>
<evidence type="ECO:0000313" key="3">
    <source>
        <dbReference type="Proteomes" id="UP000196240"/>
    </source>
</evidence>
<keyword evidence="1" id="KW-0472">Membrane</keyword>
<reference evidence="2 3" key="1">
    <citation type="submission" date="2017-02" db="EMBL/GenBank/DDBJ databases">
        <authorList>
            <person name="Peterson S.W."/>
        </authorList>
    </citation>
    <scope>NUCLEOTIDE SEQUENCE [LARGE SCALE GENOMIC DNA]</scope>
    <source>
        <strain evidence="2">C6</strain>
    </source>
</reference>